<organism evidence="2 3">
    <name type="scientific">Naematelia encephala</name>
    <dbReference type="NCBI Taxonomy" id="71784"/>
    <lineage>
        <taxon>Eukaryota</taxon>
        <taxon>Fungi</taxon>
        <taxon>Dikarya</taxon>
        <taxon>Basidiomycota</taxon>
        <taxon>Agaricomycotina</taxon>
        <taxon>Tremellomycetes</taxon>
        <taxon>Tremellales</taxon>
        <taxon>Naemateliaceae</taxon>
        <taxon>Naematelia</taxon>
    </lineage>
</organism>
<keyword evidence="3" id="KW-1185">Reference proteome</keyword>
<sequence length="334" mass="38029">MYRSAESTATLTQMDAPNGTLRLRGDSPMSELRCNGYAVVHGAIPPDRAARYVNEIYRWLESVGKGFKADDRDTWHVQCMPRFQKGGLYKRYGVAHEQFAWDIRTEPAVIDAFAQIWGTDELLVSFDAINASFPFPSDELGQAAKPWPHVDQSPTRSSMHCIQGIINLLENGPDDGGLMVLEGSMSLFAEFFRAHPQLRPEEGWPEIDWYSHSDDTLQWFYERGCKWKKIEAGPGDLILWDSRMIHYGDAAKGDRPRVATYVCYKPAKTITSEKLEAKKECFRERWGTSHDPLNFRISRPNAGDYTLEPKESVYPRRGPTLSERALKLAGIVEY</sequence>
<dbReference type="Pfam" id="PF05721">
    <property type="entry name" value="PhyH"/>
    <property type="match status" value="1"/>
</dbReference>
<dbReference type="SUPFAM" id="SSF51197">
    <property type="entry name" value="Clavaminate synthase-like"/>
    <property type="match status" value="1"/>
</dbReference>
<protein>
    <recommendedName>
        <fullName evidence="4">Phytanoyl-CoA dioxygenase</fullName>
    </recommendedName>
</protein>
<accession>A0A1Y2AX08</accession>
<evidence type="ECO:0000313" key="3">
    <source>
        <dbReference type="Proteomes" id="UP000193986"/>
    </source>
</evidence>
<comment type="caution">
    <text evidence="2">The sequence shown here is derived from an EMBL/GenBank/DDBJ whole genome shotgun (WGS) entry which is preliminary data.</text>
</comment>
<reference evidence="2 3" key="1">
    <citation type="submission" date="2016-07" db="EMBL/GenBank/DDBJ databases">
        <title>Pervasive Adenine N6-methylation of Active Genes in Fungi.</title>
        <authorList>
            <consortium name="DOE Joint Genome Institute"/>
            <person name="Mondo S.J."/>
            <person name="Dannebaum R.O."/>
            <person name="Kuo R.C."/>
            <person name="Labutti K."/>
            <person name="Haridas S."/>
            <person name="Kuo A."/>
            <person name="Salamov A."/>
            <person name="Ahrendt S.R."/>
            <person name="Lipzen A."/>
            <person name="Sullivan W."/>
            <person name="Andreopoulos W.B."/>
            <person name="Clum A."/>
            <person name="Lindquist E."/>
            <person name="Daum C."/>
            <person name="Ramamoorthy G.K."/>
            <person name="Gryganskyi A."/>
            <person name="Culley D."/>
            <person name="Magnuson J.K."/>
            <person name="James T.Y."/>
            <person name="O'Malley M.A."/>
            <person name="Stajich J.E."/>
            <person name="Spatafora J.W."/>
            <person name="Visel A."/>
            <person name="Grigoriev I.V."/>
        </authorList>
    </citation>
    <scope>NUCLEOTIDE SEQUENCE [LARGE SCALE GENOMIC DNA]</scope>
    <source>
        <strain evidence="2 3">68-887.2</strain>
    </source>
</reference>
<name>A0A1Y2AX08_9TREE</name>
<gene>
    <name evidence="2" type="ORF">BCR39DRAFT_560206</name>
</gene>
<dbReference type="Proteomes" id="UP000193986">
    <property type="component" value="Unassembled WGS sequence"/>
</dbReference>
<evidence type="ECO:0008006" key="4">
    <source>
        <dbReference type="Google" id="ProtNLM"/>
    </source>
</evidence>
<feature type="compositionally biased region" description="Polar residues" evidence="1">
    <location>
        <begin position="1"/>
        <end position="15"/>
    </location>
</feature>
<dbReference type="Gene3D" id="2.60.120.620">
    <property type="entry name" value="q2cbj1_9rhob like domain"/>
    <property type="match status" value="1"/>
</dbReference>
<evidence type="ECO:0000256" key="1">
    <source>
        <dbReference type="SAM" id="MobiDB-lite"/>
    </source>
</evidence>
<dbReference type="InterPro" id="IPR008775">
    <property type="entry name" value="Phytyl_CoA_dOase-like"/>
</dbReference>
<dbReference type="EMBL" id="MCFC01000041">
    <property type="protein sequence ID" value="ORY27108.1"/>
    <property type="molecule type" value="Genomic_DNA"/>
</dbReference>
<proteinExistence type="predicted"/>
<dbReference type="PANTHER" id="PTHR31630:SF6">
    <property type="entry name" value="PHYTANOYL-COA DIOXYGENASE-RELATED"/>
    <property type="match status" value="1"/>
</dbReference>
<evidence type="ECO:0000313" key="2">
    <source>
        <dbReference type="EMBL" id="ORY27108.1"/>
    </source>
</evidence>
<dbReference type="AlphaFoldDB" id="A0A1Y2AX08"/>
<dbReference type="PANTHER" id="PTHR31630">
    <property type="entry name" value="PHYTANOYL-COA DIOXYGENASE-RELATED-RELATED"/>
    <property type="match status" value="1"/>
</dbReference>
<dbReference type="OrthoDB" id="445007at2759"/>
<dbReference type="InParanoid" id="A0A1Y2AX08"/>
<feature type="region of interest" description="Disordered" evidence="1">
    <location>
        <begin position="1"/>
        <end position="22"/>
    </location>
</feature>